<dbReference type="EMBL" id="BMXB01000001">
    <property type="protein sequence ID" value="GHA24312.1"/>
    <property type="molecule type" value="Genomic_DNA"/>
</dbReference>
<accession>A0A918S4P7</accession>
<dbReference type="NCBIfam" id="NF037970">
    <property type="entry name" value="vanZ_1"/>
    <property type="match status" value="1"/>
</dbReference>
<evidence type="ECO:0000313" key="2">
    <source>
        <dbReference type="EMBL" id="GHA24312.1"/>
    </source>
</evidence>
<dbReference type="PANTHER" id="PTHR28008">
    <property type="entry name" value="DOMAIN PROTEIN, PUTATIVE (AFU_ORTHOLOGUE AFUA_3G10980)-RELATED"/>
    <property type="match status" value="1"/>
</dbReference>
<reference evidence="2" key="2">
    <citation type="submission" date="2020-09" db="EMBL/GenBank/DDBJ databases">
        <authorList>
            <person name="Sun Q."/>
            <person name="Kim S."/>
        </authorList>
    </citation>
    <scope>NUCLEOTIDE SEQUENCE</scope>
    <source>
        <strain evidence="2">KCTC 12719</strain>
    </source>
</reference>
<keyword evidence="1" id="KW-0812">Transmembrane</keyword>
<proteinExistence type="predicted"/>
<dbReference type="AlphaFoldDB" id="A0A918S4P7"/>
<dbReference type="PANTHER" id="PTHR28008:SF1">
    <property type="entry name" value="DOMAIN PROTEIN, PUTATIVE (AFU_ORTHOLOGUE AFUA_3G10980)-RELATED"/>
    <property type="match status" value="1"/>
</dbReference>
<feature type="transmembrane region" description="Helical" evidence="1">
    <location>
        <begin position="41"/>
        <end position="62"/>
    </location>
</feature>
<dbReference type="RefSeq" id="WP_189602759.1">
    <property type="nucleotide sequence ID" value="NZ_BMXB01000001.1"/>
</dbReference>
<evidence type="ECO:0000313" key="3">
    <source>
        <dbReference type="Proteomes" id="UP000610456"/>
    </source>
</evidence>
<evidence type="ECO:0000256" key="1">
    <source>
        <dbReference type="SAM" id="Phobius"/>
    </source>
</evidence>
<name>A0A918S4P7_9FLAO</name>
<reference evidence="2" key="1">
    <citation type="journal article" date="2014" name="Int. J. Syst. Evol. Microbiol.">
        <title>Complete genome sequence of Corynebacterium casei LMG S-19264T (=DSM 44701T), isolated from a smear-ripened cheese.</title>
        <authorList>
            <consortium name="US DOE Joint Genome Institute (JGI-PGF)"/>
            <person name="Walter F."/>
            <person name="Albersmeier A."/>
            <person name="Kalinowski J."/>
            <person name="Ruckert C."/>
        </authorList>
    </citation>
    <scope>NUCLEOTIDE SEQUENCE</scope>
    <source>
        <strain evidence="2">KCTC 12719</strain>
    </source>
</reference>
<protein>
    <submittedName>
        <fullName evidence="2">Membrane protein</fullName>
    </submittedName>
</protein>
<keyword evidence="1" id="KW-1133">Transmembrane helix</keyword>
<feature type="transmembrane region" description="Helical" evidence="1">
    <location>
        <begin position="69"/>
        <end position="87"/>
    </location>
</feature>
<sequence>MRAKLLFLLPALAYTLAITYLSLINLADTPVSEMGVSDKLLHGGAYFGMALLWLLFVVFTYNNENFIKIVVYVCLFTTGFGIFIEVLQKELTDYRQLDIYDIFANSVGAILAGLAVYLLKNNLIGLKAKINSFLIKN</sequence>
<gene>
    <name evidence="2" type="ORF">GCM10007103_01940</name>
</gene>
<comment type="caution">
    <text evidence="2">The sequence shown here is derived from an EMBL/GenBank/DDBJ whole genome shotgun (WGS) entry which is preliminary data.</text>
</comment>
<feature type="transmembrane region" description="Helical" evidence="1">
    <location>
        <begin position="99"/>
        <end position="119"/>
    </location>
</feature>
<dbReference type="Proteomes" id="UP000610456">
    <property type="component" value="Unassembled WGS sequence"/>
</dbReference>
<keyword evidence="1" id="KW-0472">Membrane</keyword>
<keyword evidence="3" id="KW-1185">Reference proteome</keyword>
<organism evidence="2 3">
    <name type="scientific">Salinimicrobium marinum</name>
    <dbReference type="NCBI Taxonomy" id="680283"/>
    <lineage>
        <taxon>Bacteria</taxon>
        <taxon>Pseudomonadati</taxon>
        <taxon>Bacteroidota</taxon>
        <taxon>Flavobacteriia</taxon>
        <taxon>Flavobacteriales</taxon>
        <taxon>Flavobacteriaceae</taxon>
        <taxon>Salinimicrobium</taxon>
    </lineage>
</organism>